<evidence type="ECO:0000256" key="7">
    <source>
        <dbReference type="ARBA" id="ARBA00023295"/>
    </source>
</evidence>
<evidence type="ECO:0000256" key="6">
    <source>
        <dbReference type="ARBA" id="ARBA00023157"/>
    </source>
</evidence>
<dbReference type="InterPro" id="IPR000743">
    <property type="entry name" value="Glyco_hydro_28"/>
</dbReference>
<organism evidence="13">
    <name type="scientific">Kwoniella dejecticola CBS 10117</name>
    <dbReference type="NCBI Taxonomy" id="1296121"/>
    <lineage>
        <taxon>Eukaryota</taxon>
        <taxon>Fungi</taxon>
        <taxon>Dikarya</taxon>
        <taxon>Basidiomycota</taxon>
        <taxon>Agaricomycotina</taxon>
        <taxon>Tremellomycetes</taxon>
        <taxon>Tremellales</taxon>
        <taxon>Cryptococcaceae</taxon>
        <taxon>Kwoniella</taxon>
    </lineage>
</organism>
<comment type="catalytic activity">
    <reaction evidence="9">
        <text>(1,4-alpha-D-galacturonosyl)n+m + H2O = (1,4-alpha-D-galacturonosyl)n + (1,4-alpha-D-galacturonosyl)m.</text>
        <dbReference type="EC" id="3.2.1.15"/>
    </reaction>
</comment>
<evidence type="ECO:0000256" key="1">
    <source>
        <dbReference type="ARBA" id="ARBA00008834"/>
    </source>
</evidence>
<evidence type="ECO:0000256" key="11">
    <source>
        <dbReference type="RuleBase" id="RU361169"/>
    </source>
</evidence>
<gene>
    <name evidence="13" type="ORF">I303_03117</name>
</gene>
<dbReference type="SUPFAM" id="SSF51126">
    <property type="entry name" value="Pectin lyase-like"/>
    <property type="match status" value="1"/>
</dbReference>
<dbReference type="PANTHER" id="PTHR31884">
    <property type="entry name" value="POLYGALACTURONASE"/>
    <property type="match status" value="1"/>
</dbReference>
<dbReference type="GO" id="GO:0045490">
    <property type="term" value="P:pectin catabolic process"/>
    <property type="evidence" value="ECO:0007669"/>
    <property type="project" value="TreeGrafter"/>
</dbReference>
<feature type="active site" evidence="10">
    <location>
        <position position="234"/>
    </location>
</feature>
<comment type="similarity">
    <text evidence="1 11">Belongs to the glycosyl hydrolase 28 family.</text>
</comment>
<sequence length="375" mass="38383">MISTKTLLTLLPLLVCSATITSALPTRSESAKRCVETISSYDDVSSAVSSGCDIELGAITVPAGKALDLSKLGSGATVTVTGDVTFTGGTEWEGPMFIIDGDDITFNGVGHTFDGQGATYWDGQGSNGGKTKPKFMKIKMSGVFSDLTVLNAPVQAFSVGNTEPLKITGVTVDDRAGDELGSDGKTLGHNSDCFDVSATDATLDGNSCYNQDDCLAINKGSGITFSNNYCSGGHGISIGSIKSDAVVSGVTISGNTVVNSDNGIRIKTIADATGGSVSDVTYTNNKVSGIANYGVVIQQDYLNGGPTGVPTNGIEIKNINFDSGNTVEVNSDARNGVYVLCGDGSCTGTWDWSGMTVSGAENSITGNPPITGFSA</sequence>
<evidence type="ECO:0000256" key="3">
    <source>
        <dbReference type="ARBA" id="ARBA00022729"/>
    </source>
</evidence>
<dbReference type="EC" id="3.2.1.15" evidence="2"/>
<evidence type="ECO:0000256" key="8">
    <source>
        <dbReference type="ARBA" id="ARBA00023316"/>
    </source>
</evidence>
<keyword evidence="5 11" id="KW-0378">Hydrolase</keyword>
<dbReference type="PANTHER" id="PTHR31884:SF1">
    <property type="entry name" value="POLYGALACTURONASE"/>
    <property type="match status" value="1"/>
</dbReference>
<dbReference type="GO" id="GO:0004650">
    <property type="term" value="F:polygalacturonase activity"/>
    <property type="evidence" value="ECO:0007669"/>
    <property type="project" value="UniProtKB-EC"/>
</dbReference>
<evidence type="ECO:0000256" key="2">
    <source>
        <dbReference type="ARBA" id="ARBA00012736"/>
    </source>
</evidence>
<evidence type="ECO:0000256" key="4">
    <source>
        <dbReference type="ARBA" id="ARBA00022737"/>
    </source>
</evidence>
<dbReference type="PROSITE" id="PS00502">
    <property type="entry name" value="POLYGALACTURONASE"/>
    <property type="match status" value="1"/>
</dbReference>
<evidence type="ECO:0000313" key="13">
    <source>
        <dbReference type="EMBL" id="OBR87093.1"/>
    </source>
</evidence>
<dbReference type="Gene3D" id="2.160.20.10">
    <property type="entry name" value="Single-stranded right-handed beta-helix, Pectin lyase-like"/>
    <property type="match status" value="1"/>
</dbReference>
<evidence type="ECO:0000256" key="10">
    <source>
        <dbReference type="PROSITE-ProRule" id="PRU10052"/>
    </source>
</evidence>
<dbReference type="InterPro" id="IPR011050">
    <property type="entry name" value="Pectin_lyase_fold/virulence"/>
</dbReference>
<dbReference type="GO" id="GO:0071555">
    <property type="term" value="P:cell wall organization"/>
    <property type="evidence" value="ECO:0007669"/>
    <property type="project" value="UniProtKB-KW"/>
</dbReference>
<dbReference type="InterPro" id="IPR050434">
    <property type="entry name" value="Glycosyl_hydrlase_28"/>
</dbReference>
<dbReference type="STRING" id="1296121.A0A1A6AAK5"/>
<dbReference type="VEuPathDB" id="FungiDB:I303_03117"/>
<reference evidence="13" key="1">
    <citation type="submission" date="2013-07" db="EMBL/GenBank/DDBJ databases">
        <title>The Genome Sequence of Cryptococcus dejecticola CBS10117.</title>
        <authorList>
            <consortium name="The Broad Institute Genome Sequencing Platform"/>
            <person name="Cuomo C."/>
            <person name="Litvintseva A."/>
            <person name="Chen Y."/>
            <person name="Heitman J."/>
            <person name="Sun S."/>
            <person name="Springer D."/>
            <person name="Dromer F."/>
            <person name="Young S.K."/>
            <person name="Zeng Q."/>
            <person name="Gargeya S."/>
            <person name="Fitzgerald M."/>
            <person name="Abouelleil A."/>
            <person name="Alvarado L."/>
            <person name="Berlin A.M."/>
            <person name="Chapman S.B."/>
            <person name="Dewar J."/>
            <person name="Goldberg J."/>
            <person name="Griggs A."/>
            <person name="Gujja S."/>
            <person name="Hansen M."/>
            <person name="Howarth C."/>
            <person name="Imamovic A."/>
            <person name="Larimer J."/>
            <person name="McCowan C."/>
            <person name="Murphy C."/>
            <person name="Pearson M."/>
            <person name="Priest M."/>
            <person name="Roberts A."/>
            <person name="Saif S."/>
            <person name="Shea T."/>
            <person name="Sykes S."/>
            <person name="Wortman J."/>
            <person name="Nusbaum C."/>
            <person name="Birren B."/>
        </authorList>
    </citation>
    <scope>NUCLEOTIDE SEQUENCE [LARGE SCALE GENOMIC DNA]</scope>
    <source>
        <strain evidence="13">CBS 10117</strain>
    </source>
</reference>
<evidence type="ECO:0000256" key="12">
    <source>
        <dbReference type="SAM" id="SignalP"/>
    </source>
</evidence>
<evidence type="ECO:0000256" key="9">
    <source>
        <dbReference type="ARBA" id="ARBA00034074"/>
    </source>
</evidence>
<name>A0A1A6AAK5_9TREE</name>
<dbReference type="GO" id="GO:0005576">
    <property type="term" value="C:extracellular region"/>
    <property type="evidence" value="ECO:0007669"/>
    <property type="project" value="TreeGrafter"/>
</dbReference>
<feature type="chain" id="PRO_5008342249" description="endo-polygalacturonase" evidence="12">
    <location>
        <begin position="24"/>
        <end position="375"/>
    </location>
</feature>
<dbReference type="Pfam" id="PF00295">
    <property type="entry name" value="Glyco_hydro_28"/>
    <property type="match status" value="1"/>
</dbReference>
<protein>
    <recommendedName>
        <fullName evidence="2">endo-polygalacturonase</fullName>
        <ecNumber evidence="2">3.2.1.15</ecNumber>
    </recommendedName>
</protein>
<feature type="signal peptide" evidence="12">
    <location>
        <begin position="1"/>
        <end position="23"/>
    </location>
</feature>
<dbReference type="EMBL" id="KI894029">
    <property type="protein sequence ID" value="OBR87093.1"/>
    <property type="molecule type" value="Genomic_DNA"/>
</dbReference>
<keyword evidence="3 12" id="KW-0732">Signal</keyword>
<dbReference type="InterPro" id="IPR006626">
    <property type="entry name" value="PbH1"/>
</dbReference>
<proteinExistence type="inferred from homology"/>
<evidence type="ECO:0000256" key="5">
    <source>
        <dbReference type="ARBA" id="ARBA00022801"/>
    </source>
</evidence>
<dbReference type="SMART" id="SM00710">
    <property type="entry name" value="PbH1"/>
    <property type="match status" value="5"/>
</dbReference>
<keyword evidence="4" id="KW-0677">Repeat</keyword>
<dbReference type="OrthoDB" id="1546079at2759"/>
<keyword evidence="7 11" id="KW-0326">Glycosidase</keyword>
<dbReference type="InterPro" id="IPR012334">
    <property type="entry name" value="Pectin_lyas_fold"/>
</dbReference>
<keyword evidence="8" id="KW-0961">Cell wall biogenesis/degradation</keyword>
<keyword evidence="6" id="KW-1015">Disulfide bond</keyword>
<accession>A0A1A6AAK5</accession>
<dbReference type="AlphaFoldDB" id="A0A1A6AAK5"/>